<evidence type="ECO:0000313" key="2">
    <source>
        <dbReference type="EMBL" id="MPC70311.1"/>
    </source>
</evidence>
<organism evidence="2 3">
    <name type="scientific">Portunus trituberculatus</name>
    <name type="common">Swimming crab</name>
    <name type="synonym">Neptunus trituberculatus</name>
    <dbReference type="NCBI Taxonomy" id="210409"/>
    <lineage>
        <taxon>Eukaryota</taxon>
        <taxon>Metazoa</taxon>
        <taxon>Ecdysozoa</taxon>
        <taxon>Arthropoda</taxon>
        <taxon>Crustacea</taxon>
        <taxon>Multicrustacea</taxon>
        <taxon>Malacostraca</taxon>
        <taxon>Eumalacostraca</taxon>
        <taxon>Eucarida</taxon>
        <taxon>Decapoda</taxon>
        <taxon>Pleocyemata</taxon>
        <taxon>Brachyura</taxon>
        <taxon>Eubrachyura</taxon>
        <taxon>Portunoidea</taxon>
        <taxon>Portunidae</taxon>
        <taxon>Portuninae</taxon>
        <taxon>Portunus</taxon>
    </lineage>
</organism>
<sequence>MEAIRRAGRPGDKGGGAGPAGFGRRNVTILDCSEILSHLSVGNAFL</sequence>
<dbReference type="Proteomes" id="UP000324222">
    <property type="component" value="Unassembled WGS sequence"/>
</dbReference>
<evidence type="ECO:0000256" key="1">
    <source>
        <dbReference type="SAM" id="MobiDB-lite"/>
    </source>
</evidence>
<accession>A0A5B7HC51</accession>
<comment type="caution">
    <text evidence="2">The sequence shown here is derived from an EMBL/GenBank/DDBJ whole genome shotgun (WGS) entry which is preliminary data.</text>
</comment>
<feature type="region of interest" description="Disordered" evidence="1">
    <location>
        <begin position="1"/>
        <end position="24"/>
    </location>
</feature>
<gene>
    <name evidence="2" type="ORF">E2C01_064555</name>
</gene>
<dbReference type="AlphaFoldDB" id="A0A5B7HC51"/>
<dbReference type="EMBL" id="VSRR010030908">
    <property type="protein sequence ID" value="MPC70311.1"/>
    <property type="molecule type" value="Genomic_DNA"/>
</dbReference>
<protein>
    <submittedName>
        <fullName evidence="2">Uncharacterized protein</fullName>
    </submittedName>
</protein>
<evidence type="ECO:0000313" key="3">
    <source>
        <dbReference type="Proteomes" id="UP000324222"/>
    </source>
</evidence>
<proteinExistence type="predicted"/>
<keyword evidence="3" id="KW-1185">Reference proteome</keyword>
<name>A0A5B7HC51_PORTR</name>
<reference evidence="2 3" key="1">
    <citation type="submission" date="2019-05" db="EMBL/GenBank/DDBJ databases">
        <title>Another draft genome of Portunus trituberculatus and its Hox gene families provides insights of decapod evolution.</title>
        <authorList>
            <person name="Jeong J.-H."/>
            <person name="Song I."/>
            <person name="Kim S."/>
            <person name="Choi T."/>
            <person name="Kim D."/>
            <person name="Ryu S."/>
            <person name="Kim W."/>
        </authorList>
    </citation>
    <scope>NUCLEOTIDE SEQUENCE [LARGE SCALE GENOMIC DNA]</scope>
    <source>
        <tissue evidence="2">Muscle</tissue>
    </source>
</reference>